<dbReference type="GO" id="GO:0055085">
    <property type="term" value="P:transmembrane transport"/>
    <property type="evidence" value="ECO:0007669"/>
    <property type="project" value="InterPro"/>
</dbReference>
<proteinExistence type="inferred from homology"/>
<evidence type="ECO:0000256" key="5">
    <source>
        <dbReference type="ARBA" id="ARBA00022989"/>
    </source>
</evidence>
<dbReference type="KEGG" id="anr:Ana3638_03335"/>
<evidence type="ECO:0000256" key="6">
    <source>
        <dbReference type="ARBA" id="ARBA00023136"/>
    </source>
</evidence>
<dbReference type="InterPro" id="IPR035906">
    <property type="entry name" value="MetI-like_sf"/>
</dbReference>
<sequence>MVRQKKRTKIIINSILSVLAVLWIFPVIFTIMGALKGKQEYNLGNIWDLPKSFMLLDNLTYLNKGADIFQGMLSSFFYALCGALFSVVIATLAAYAIAKLEIKFRMFWFLFIYCGTIFPFQIYLIPVYRGFSKLHLYDTRAGMILFYTAICIPFSMFVLRNFFIGISNEICESAKIDGCKDMQILTRIFVPMAKAPLSVVFLSQFTWAWNDLMFGITFTKSSNIRPVMAAISLMGKAHIPALLVGCIIASIPTIMLFIFLQKNFEAGFAYQSK</sequence>
<gene>
    <name evidence="9" type="ORF">Ana3638_03335</name>
</gene>
<dbReference type="EMBL" id="CP048000">
    <property type="protein sequence ID" value="QHQ59932.1"/>
    <property type="molecule type" value="Genomic_DNA"/>
</dbReference>
<dbReference type="PANTHER" id="PTHR43744">
    <property type="entry name" value="ABC TRANSPORTER PERMEASE PROTEIN MG189-RELATED-RELATED"/>
    <property type="match status" value="1"/>
</dbReference>
<name>A0A6P1TIL5_9FIRM</name>
<reference evidence="9 10" key="1">
    <citation type="submission" date="2020-01" db="EMBL/GenBank/DDBJ databases">
        <title>Genome analysis of Anaerocolumna sp. CBA3638.</title>
        <authorList>
            <person name="Kim J."/>
            <person name="Roh S.W."/>
        </authorList>
    </citation>
    <scope>NUCLEOTIDE SEQUENCE [LARGE SCALE GENOMIC DNA]</scope>
    <source>
        <strain evidence="9 10">CBA3638</strain>
    </source>
</reference>
<dbReference type="InterPro" id="IPR000515">
    <property type="entry name" value="MetI-like"/>
</dbReference>
<dbReference type="CDD" id="cd06261">
    <property type="entry name" value="TM_PBP2"/>
    <property type="match status" value="1"/>
</dbReference>
<keyword evidence="10" id="KW-1185">Reference proteome</keyword>
<dbReference type="PANTHER" id="PTHR43744:SF12">
    <property type="entry name" value="ABC TRANSPORTER PERMEASE PROTEIN MG189-RELATED"/>
    <property type="match status" value="1"/>
</dbReference>
<accession>A0A6P1TIL5</accession>
<organism evidence="9 10">
    <name type="scientific">Anaerocolumna sedimenticola</name>
    <dbReference type="NCBI Taxonomy" id="2696063"/>
    <lineage>
        <taxon>Bacteria</taxon>
        <taxon>Bacillati</taxon>
        <taxon>Bacillota</taxon>
        <taxon>Clostridia</taxon>
        <taxon>Lachnospirales</taxon>
        <taxon>Lachnospiraceae</taxon>
        <taxon>Anaerocolumna</taxon>
    </lineage>
</organism>
<keyword evidence="2 7" id="KW-0813">Transport</keyword>
<evidence type="ECO:0000256" key="2">
    <source>
        <dbReference type="ARBA" id="ARBA00022448"/>
    </source>
</evidence>
<dbReference type="Proteomes" id="UP000464314">
    <property type="component" value="Chromosome"/>
</dbReference>
<feature type="transmembrane region" description="Helical" evidence="7">
    <location>
        <begin position="12"/>
        <end position="35"/>
    </location>
</feature>
<evidence type="ECO:0000313" key="9">
    <source>
        <dbReference type="EMBL" id="QHQ59932.1"/>
    </source>
</evidence>
<dbReference type="Gene3D" id="1.10.3720.10">
    <property type="entry name" value="MetI-like"/>
    <property type="match status" value="1"/>
</dbReference>
<feature type="domain" description="ABC transmembrane type-1" evidence="8">
    <location>
        <begin position="72"/>
        <end position="260"/>
    </location>
</feature>
<keyword evidence="6 7" id="KW-0472">Membrane</keyword>
<feature type="transmembrane region" description="Helical" evidence="7">
    <location>
        <begin position="237"/>
        <end position="260"/>
    </location>
</feature>
<dbReference type="GO" id="GO:0005886">
    <property type="term" value="C:plasma membrane"/>
    <property type="evidence" value="ECO:0007669"/>
    <property type="project" value="UniProtKB-SubCell"/>
</dbReference>
<evidence type="ECO:0000259" key="8">
    <source>
        <dbReference type="PROSITE" id="PS50928"/>
    </source>
</evidence>
<feature type="transmembrane region" description="Helical" evidence="7">
    <location>
        <begin position="144"/>
        <end position="163"/>
    </location>
</feature>
<feature type="transmembrane region" description="Helical" evidence="7">
    <location>
        <begin position="76"/>
        <end position="98"/>
    </location>
</feature>
<keyword evidence="5 7" id="KW-1133">Transmembrane helix</keyword>
<dbReference type="Pfam" id="PF00528">
    <property type="entry name" value="BPD_transp_1"/>
    <property type="match status" value="1"/>
</dbReference>
<evidence type="ECO:0000256" key="3">
    <source>
        <dbReference type="ARBA" id="ARBA00022475"/>
    </source>
</evidence>
<dbReference type="RefSeq" id="WP_161836768.1">
    <property type="nucleotide sequence ID" value="NZ_CP048000.1"/>
</dbReference>
<comment type="similarity">
    <text evidence="7">Belongs to the binding-protein-dependent transport system permease family.</text>
</comment>
<comment type="subcellular location">
    <subcellularLocation>
        <location evidence="1 7">Cell membrane</location>
        <topology evidence="1 7">Multi-pass membrane protein</topology>
    </subcellularLocation>
</comment>
<dbReference type="PROSITE" id="PS50928">
    <property type="entry name" value="ABC_TM1"/>
    <property type="match status" value="1"/>
</dbReference>
<evidence type="ECO:0000256" key="1">
    <source>
        <dbReference type="ARBA" id="ARBA00004651"/>
    </source>
</evidence>
<feature type="transmembrane region" description="Helical" evidence="7">
    <location>
        <begin position="184"/>
        <end position="209"/>
    </location>
</feature>
<dbReference type="AlphaFoldDB" id="A0A6P1TIL5"/>
<protein>
    <submittedName>
        <fullName evidence="9">ABC transporter permease subunit</fullName>
    </submittedName>
</protein>
<evidence type="ECO:0000256" key="7">
    <source>
        <dbReference type="RuleBase" id="RU363032"/>
    </source>
</evidence>
<keyword evidence="4 7" id="KW-0812">Transmembrane</keyword>
<evidence type="ECO:0000313" key="10">
    <source>
        <dbReference type="Proteomes" id="UP000464314"/>
    </source>
</evidence>
<evidence type="ECO:0000256" key="4">
    <source>
        <dbReference type="ARBA" id="ARBA00022692"/>
    </source>
</evidence>
<dbReference type="SUPFAM" id="SSF161098">
    <property type="entry name" value="MetI-like"/>
    <property type="match status" value="1"/>
</dbReference>
<keyword evidence="3" id="KW-1003">Cell membrane</keyword>
<feature type="transmembrane region" description="Helical" evidence="7">
    <location>
        <begin position="105"/>
        <end position="124"/>
    </location>
</feature>